<dbReference type="STRING" id="1408163.A0A0F4YSH7"/>
<sequence length="126" mass="14526">AIPKDYQISVSKNGWTNNEIGLEWLQKTFKTYTASYTVGRYHLLILDGHSSHATAGFNKFCTEKNIIPLYMLSHMLSYSSHLLQLLDISCFSPLKCLYGQKIGEMIQKGIHTIDKEYFLYIYPTVH</sequence>
<dbReference type="InterPro" id="IPR004875">
    <property type="entry name" value="DDE_SF_endonuclease_dom"/>
</dbReference>
<dbReference type="EMBL" id="LASV01000197">
    <property type="protein sequence ID" value="KKA21179.1"/>
    <property type="molecule type" value="Genomic_DNA"/>
</dbReference>
<accession>A0A0F4YSH7</accession>
<dbReference type="Proteomes" id="UP000053958">
    <property type="component" value="Unassembled WGS sequence"/>
</dbReference>
<evidence type="ECO:0000313" key="3">
    <source>
        <dbReference type="Proteomes" id="UP000053958"/>
    </source>
</evidence>
<comment type="caution">
    <text evidence="2">The sequence shown here is derived from an EMBL/GenBank/DDBJ whole genome shotgun (WGS) entry which is preliminary data.</text>
</comment>
<proteinExistence type="predicted"/>
<evidence type="ECO:0000259" key="1">
    <source>
        <dbReference type="Pfam" id="PF03184"/>
    </source>
</evidence>
<dbReference type="GeneID" id="25317142"/>
<gene>
    <name evidence="2" type="ORF">T310_4795</name>
</gene>
<keyword evidence="3" id="KW-1185">Reference proteome</keyword>
<dbReference type="RefSeq" id="XP_013327791.1">
    <property type="nucleotide sequence ID" value="XM_013472337.1"/>
</dbReference>
<feature type="domain" description="DDE-1" evidence="1">
    <location>
        <begin position="5"/>
        <end position="116"/>
    </location>
</feature>
<reference evidence="2 3" key="1">
    <citation type="submission" date="2015-04" db="EMBL/GenBank/DDBJ databases">
        <authorList>
            <person name="Heijne W.H."/>
            <person name="Fedorova N.D."/>
            <person name="Nierman W.C."/>
            <person name="Vollebregt A.W."/>
            <person name="Zhao Z."/>
            <person name="Wu L."/>
            <person name="Kumar M."/>
            <person name="Stam H."/>
            <person name="van den Berg M.A."/>
            <person name="Pel H.J."/>
        </authorList>
    </citation>
    <scope>NUCLEOTIDE SEQUENCE [LARGE SCALE GENOMIC DNA]</scope>
    <source>
        <strain evidence="2 3">CBS 393.64</strain>
    </source>
</reference>
<dbReference type="Pfam" id="PF03184">
    <property type="entry name" value="DDE_1"/>
    <property type="match status" value="1"/>
</dbReference>
<name>A0A0F4YSH7_RASE3</name>
<feature type="non-terminal residue" evidence="2">
    <location>
        <position position="1"/>
    </location>
</feature>
<dbReference type="GO" id="GO:0003676">
    <property type="term" value="F:nucleic acid binding"/>
    <property type="evidence" value="ECO:0007669"/>
    <property type="project" value="InterPro"/>
</dbReference>
<dbReference type="OrthoDB" id="4207519at2759"/>
<dbReference type="AlphaFoldDB" id="A0A0F4YSH7"/>
<evidence type="ECO:0000313" key="2">
    <source>
        <dbReference type="EMBL" id="KKA21179.1"/>
    </source>
</evidence>
<protein>
    <recommendedName>
        <fullName evidence="1">DDE-1 domain-containing protein</fullName>
    </recommendedName>
</protein>
<organism evidence="2 3">
    <name type="scientific">Rasamsonia emersonii (strain ATCC 16479 / CBS 393.64 / IMI 116815)</name>
    <dbReference type="NCBI Taxonomy" id="1408163"/>
    <lineage>
        <taxon>Eukaryota</taxon>
        <taxon>Fungi</taxon>
        <taxon>Dikarya</taxon>
        <taxon>Ascomycota</taxon>
        <taxon>Pezizomycotina</taxon>
        <taxon>Eurotiomycetes</taxon>
        <taxon>Eurotiomycetidae</taxon>
        <taxon>Eurotiales</taxon>
        <taxon>Trichocomaceae</taxon>
        <taxon>Rasamsonia</taxon>
    </lineage>
</organism>